<dbReference type="CDD" id="cd00082">
    <property type="entry name" value="HisKA"/>
    <property type="match status" value="1"/>
</dbReference>
<dbReference type="SMART" id="SM00065">
    <property type="entry name" value="GAF"/>
    <property type="match status" value="1"/>
</dbReference>
<evidence type="ECO:0000256" key="3">
    <source>
        <dbReference type="ARBA" id="ARBA00022553"/>
    </source>
</evidence>
<dbReference type="PANTHER" id="PTHR43711">
    <property type="entry name" value="TWO-COMPONENT HISTIDINE KINASE"/>
    <property type="match status" value="1"/>
</dbReference>
<dbReference type="AlphaFoldDB" id="A0A2S4AMM3"/>
<dbReference type="InterPro" id="IPR005467">
    <property type="entry name" value="His_kinase_dom"/>
</dbReference>
<dbReference type="Gene3D" id="3.30.565.10">
    <property type="entry name" value="Histidine kinase-like ATPase, C-terminal domain"/>
    <property type="match status" value="1"/>
</dbReference>
<dbReference type="EC" id="2.7.13.3" evidence="2"/>
<dbReference type="Gene3D" id="3.30.450.40">
    <property type="match status" value="1"/>
</dbReference>
<dbReference type="InterPro" id="IPR036097">
    <property type="entry name" value="HisK_dim/P_sf"/>
</dbReference>
<name>A0A2S4AMM3_STUST</name>
<evidence type="ECO:0000256" key="4">
    <source>
        <dbReference type="ARBA" id="ARBA00022679"/>
    </source>
</evidence>
<keyword evidence="4" id="KW-0808">Transferase</keyword>
<keyword evidence="3" id="KW-0597">Phosphoprotein</keyword>
<evidence type="ECO:0000256" key="5">
    <source>
        <dbReference type="ARBA" id="ARBA00022777"/>
    </source>
</evidence>
<dbReference type="CDD" id="cd00075">
    <property type="entry name" value="HATPase"/>
    <property type="match status" value="1"/>
</dbReference>
<dbReference type="PANTHER" id="PTHR43711:SF1">
    <property type="entry name" value="HISTIDINE KINASE 1"/>
    <property type="match status" value="1"/>
</dbReference>
<dbReference type="InterPro" id="IPR003661">
    <property type="entry name" value="HisK_dim/P_dom"/>
</dbReference>
<dbReference type="RefSeq" id="WP_103456177.1">
    <property type="nucleotide sequence ID" value="NZ_JAMOHQ010000004.1"/>
</dbReference>
<accession>A0A2S4AMM3</accession>
<reference evidence="8 9" key="1">
    <citation type="submission" date="2018-01" db="EMBL/GenBank/DDBJ databases">
        <title>Denitrification phenotypes of diverse strains of Pseudomonas stutzeri.</title>
        <authorList>
            <person name="Milligan D.A."/>
            <person name="Bergaust L."/>
            <person name="Bakken L.R."/>
            <person name="Frostegard A."/>
        </authorList>
    </citation>
    <scope>NUCLEOTIDE SEQUENCE [LARGE SCALE GENOMIC DNA]</scope>
    <source>
        <strain evidence="8 9">24a13</strain>
    </source>
</reference>
<evidence type="ECO:0000256" key="2">
    <source>
        <dbReference type="ARBA" id="ARBA00012438"/>
    </source>
</evidence>
<dbReference type="InterPro" id="IPR004358">
    <property type="entry name" value="Sig_transdc_His_kin-like_C"/>
</dbReference>
<dbReference type="Proteomes" id="UP000237068">
    <property type="component" value="Unassembled WGS sequence"/>
</dbReference>
<feature type="domain" description="Histidine kinase" evidence="7">
    <location>
        <begin position="180"/>
        <end position="393"/>
    </location>
</feature>
<dbReference type="InterPro" id="IPR003594">
    <property type="entry name" value="HATPase_dom"/>
</dbReference>
<dbReference type="SMART" id="SM00388">
    <property type="entry name" value="HisKA"/>
    <property type="match status" value="1"/>
</dbReference>
<proteinExistence type="predicted"/>
<dbReference type="Gene3D" id="1.10.287.130">
    <property type="match status" value="1"/>
</dbReference>
<dbReference type="SMART" id="SM00387">
    <property type="entry name" value="HATPase_c"/>
    <property type="match status" value="1"/>
</dbReference>
<dbReference type="InterPro" id="IPR003018">
    <property type="entry name" value="GAF"/>
</dbReference>
<dbReference type="InterPro" id="IPR029016">
    <property type="entry name" value="GAF-like_dom_sf"/>
</dbReference>
<evidence type="ECO:0000259" key="7">
    <source>
        <dbReference type="PROSITE" id="PS50109"/>
    </source>
</evidence>
<dbReference type="SUPFAM" id="SSF55781">
    <property type="entry name" value="GAF domain-like"/>
    <property type="match status" value="1"/>
</dbReference>
<dbReference type="Pfam" id="PF02518">
    <property type="entry name" value="HATPase_c"/>
    <property type="match status" value="1"/>
</dbReference>
<gene>
    <name evidence="8" type="ORF">CXK91_11055</name>
</gene>
<dbReference type="InterPro" id="IPR050736">
    <property type="entry name" value="Sensor_HK_Regulatory"/>
</dbReference>
<keyword evidence="6" id="KW-0902">Two-component regulatory system</keyword>
<dbReference type="EMBL" id="PPXG01000004">
    <property type="protein sequence ID" value="POH82741.1"/>
    <property type="molecule type" value="Genomic_DNA"/>
</dbReference>
<dbReference type="Pfam" id="PF01590">
    <property type="entry name" value="GAF"/>
    <property type="match status" value="1"/>
</dbReference>
<sequence>MAQSILDDLLTVQRISAVPAILQVVSETTGLRFAAVARVTGTSWTACAVLDRIEFGLKVGGELDVTTTLCSEIHASHHPIIISDVSADPDYCNHHTPQMYGFESYISVPVLRADGSMFGTLCALDPLPKKLSDPATLAMFESFARLLTLQIDAEEQQQATRTALANERTTGHQREQFIALLGHDLRTPLASIQAASDLLVRRSNERGTQQLAEHVRAASQRASRMVDDMLDFARGQLGNGIPLNWTAAADLHLTLQQVVNELRAAHPRRVLLEQLPELEAFECDPDRIAQLLANLVTNALHHGATTGPVIVAAEIVDEHFQLSVHNRGTPIAPDKLARLFHAYWQGDVEIPRNGLGLGLFIVDQVAQAHGGNMHVTSSAEAGTTFTFSMPVQRA</sequence>
<keyword evidence="5 8" id="KW-0418">Kinase</keyword>
<dbReference type="PRINTS" id="PR00344">
    <property type="entry name" value="BCTRLSENSOR"/>
</dbReference>
<comment type="caution">
    <text evidence="8">The sequence shown here is derived from an EMBL/GenBank/DDBJ whole genome shotgun (WGS) entry which is preliminary data.</text>
</comment>
<protein>
    <recommendedName>
        <fullName evidence="2">histidine kinase</fullName>
        <ecNumber evidence="2">2.7.13.3</ecNumber>
    </recommendedName>
</protein>
<organism evidence="8 9">
    <name type="scientific">Stutzerimonas stutzeri</name>
    <name type="common">Pseudomonas stutzeri</name>
    <dbReference type="NCBI Taxonomy" id="316"/>
    <lineage>
        <taxon>Bacteria</taxon>
        <taxon>Pseudomonadati</taxon>
        <taxon>Pseudomonadota</taxon>
        <taxon>Gammaproteobacteria</taxon>
        <taxon>Pseudomonadales</taxon>
        <taxon>Pseudomonadaceae</taxon>
        <taxon>Stutzerimonas</taxon>
    </lineage>
</organism>
<dbReference type="OrthoDB" id="8807260at2"/>
<evidence type="ECO:0000256" key="6">
    <source>
        <dbReference type="ARBA" id="ARBA00023012"/>
    </source>
</evidence>
<dbReference type="SUPFAM" id="SSF47384">
    <property type="entry name" value="Homodimeric domain of signal transducing histidine kinase"/>
    <property type="match status" value="1"/>
</dbReference>
<evidence type="ECO:0000313" key="9">
    <source>
        <dbReference type="Proteomes" id="UP000237068"/>
    </source>
</evidence>
<dbReference type="Pfam" id="PF00512">
    <property type="entry name" value="HisKA"/>
    <property type="match status" value="1"/>
</dbReference>
<dbReference type="PROSITE" id="PS50109">
    <property type="entry name" value="HIS_KIN"/>
    <property type="match status" value="1"/>
</dbReference>
<dbReference type="InterPro" id="IPR036890">
    <property type="entry name" value="HATPase_C_sf"/>
</dbReference>
<dbReference type="GO" id="GO:0000155">
    <property type="term" value="F:phosphorelay sensor kinase activity"/>
    <property type="evidence" value="ECO:0007669"/>
    <property type="project" value="InterPro"/>
</dbReference>
<dbReference type="SUPFAM" id="SSF55874">
    <property type="entry name" value="ATPase domain of HSP90 chaperone/DNA topoisomerase II/histidine kinase"/>
    <property type="match status" value="1"/>
</dbReference>
<comment type="catalytic activity">
    <reaction evidence="1">
        <text>ATP + protein L-histidine = ADP + protein N-phospho-L-histidine.</text>
        <dbReference type="EC" id="2.7.13.3"/>
    </reaction>
</comment>
<evidence type="ECO:0000313" key="8">
    <source>
        <dbReference type="EMBL" id="POH82741.1"/>
    </source>
</evidence>
<evidence type="ECO:0000256" key="1">
    <source>
        <dbReference type="ARBA" id="ARBA00000085"/>
    </source>
</evidence>